<protein>
    <submittedName>
        <fullName evidence="2">Uncharacterized protein</fullName>
    </submittedName>
</protein>
<keyword evidence="3" id="KW-1185">Reference proteome</keyword>
<dbReference type="AlphaFoldDB" id="A0A6V8KIB5"/>
<reference evidence="2 3" key="1">
    <citation type="submission" date="2020-03" db="EMBL/GenBank/DDBJ databases">
        <title>Whole genome shotgun sequence of Phytohabitans houttuyneae NBRC 108639.</title>
        <authorList>
            <person name="Komaki H."/>
            <person name="Tamura T."/>
        </authorList>
    </citation>
    <scope>NUCLEOTIDE SEQUENCE [LARGE SCALE GENOMIC DNA]</scope>
    <source>
        <strain evidence="2 3">NBRC 108639</strain>
    </source>
</reference>
<name>A0A6V8KIB5_9ACTN</name>
<proteinExistence type="predicted"/>
<dbReference type="EMBL" id="BLPF01000002">
    <property type="protein sequence ID" value="GFJ81849.1"/>
    <property type="molecule type" value="Genomic_DNA"/>
</dbReference>
<evidence type="ECO:0000256" key="1">
    <source>
        <dbReference type="SAM" id="MobiDB-lite"/>
    </source>
</evidence>
<gene>
    <name evidence="2" type="ORF">Phou_060290</name>
</gene>
<reference evidence="2 3" key="2">
    <citation type="submission" date="2020-03" db="EMBL/GenBank/DDBJ databases">
        <authorList>
            <person name="Ichikawa N."/>
            <person name="Kimura A."/>
            <person name="Kitahashi Y."/>
            <person name="Uohara A."/>
        </authorList>
    </citation>
    <scope>NUCLEOTIDE SEQUENCE [LARGE SCALE GENOMIC DNA]</scope>
    <source>
        <strain evidence="2 3">NBRC 108639</strain>
    </source>
</reference>
<accession>A0A6V8KIB5</accession>
<feature type="region of interest" description="Disordered" evidence="1">
    <location>
        <begin position="29"/>
        <end position="82"/>
    </location>
</feature>
<evidence type="ECO:0000313" key="3">
    <source>
        <dbReference type="Proteomes" id="UP000482800"/>
    </source>
</evidence>
<feature type="compositionally biased region" description="Low complexity" evidence="1">
    <location>
        <begin position="52"/>
        <end position="61"/>
    </location>
</feature>
<organism evidence="2 3">
    <name type="scientific">Phytohabitans houttuyneae</name>
    <dbReference type="NCBI Taxonomy" id="1076126"/>
    <lineage>
        <taxon>Bacteria</taxon>
        <taxon>Bacillati</taxon>
        <taxon>Actinomycetota</taxon>
        <taxon>Actinomycetes</taxon>
        <taxon>Micromonosporales</taxon>
        <taxon>Micromonosporaceae</taxon>
    </lineage>
</organism>
<dbReference type="Proteomes" id="UP000482800">
    <property type="component" value="Unassembled WGS sequence"/>
</dbReference>
<evidence type="ECO:0000313" key="2">
    <source>
        <dbReference type="EMBL" id="GFJ81849.1"/>
    </source>
</evidence>
<sequence>MLGGAPGSTSDIPAIDRHIWAVSAIVARTGTTGGGDPSHAVSGQAGEENPRAALPAVAAVPSGRLVTPSGSSRSTPHGDVPVRRGVQPELARVGQQSGPELNPTGSYLPTHWNAAVFVVAAATTVRS</sequence>
<comment type="caution">
    <text evidence="2">The sequence shown here is derived from an EMBL/GenBank/DDBJ whole genome shotgun (WGS) entry which is preliminary data.</text>
</comment>